<feature type="transmembrane region" description="Helical" evidence="2">
    <location>
        <begin position="9"/>
        <end position="26"/>
    </location>
</feature>
<keyword evidence="2" id="KW-0472">Membrane</keyword>
<proteinExistence type="predicted"/>
<protein>
    <recommendedName>
        <fullName evidence="4">EF-hand domain-containing protein</fullName>
    </recommendedName>
</protein>
<feature type="coiled-coil region" evidence="1">
    <location>
        <begin position="99"/>
        <end position="126"/>
    </location>
</feature>
<keyword evidence="2" id="KW-1133">Transmembrane helix</keyword>
<sequence length="136" mass="15988">MLHKFNENIYFITLVSLILSIGSRFVNIQMPETLRRMGSHTIAEHIMIFAGIFLILRNINLSIIITIVFLTIINFLREKEVKENHLIKWSKIQNMYDKNQNNIAEYDEIEEAIRFLEKTKQEILLNGNMKVLPSPV</sequence>
<evidence type="ECO:0000256" key="2">
    <source>
        <dbReference type="SAM" id="Phobius"/>
    </source>
</evidence>
<dbReference type="EMBL" id="MN740877">
    <property type="protein sequence ID" value="QHU16160.1"/>
    <property type="molecule type" value="Genomic_DNA"/>
</dbReference>
<keyword evidence="1" id="KW-0175">Coiled coil</keyword>
<evidence type="ECO:0000256" key="1">
    <source>
        <dbReference type="SAM" id="Coils"/>
    </source>
</evidence>
<name>A0A6C0KHK7_9ZZZZ</name>
<evidence type="ECO:0000313" key="3">
    <source>
        <dbReference type="EMBL" id="QHU16160.1"/>
    </source>
</evidence>
<keyword evidence="2" id="KW-0812">Transmembrane</keyword>
<dbReference type="AlphaFoldDB" id="A0A6C0KHK7"/>
<accession>A0A6C0KHK7</accession>
<organism evidence="3">
    <name type="scientific">viral metagenome</name>
    <dbReference type="NCBI Taxonomy" id="1070528"/>
    <lineage>
        <taxon>unclassified sequences</taxon>
        <taxon>metagenomes</taxon>
        <taxon>organismal metagenomes</taxon>
    </lineage>
</organism>
<feature type="transmembrane region" description="Helical" evidence="2">
    <location>
        <begin position="46"/>
        <end position="76"/>
    </location>
</feature>
<reference evidence="3" key="1">
    <citation type="journal article" date="2020" name="Nature">
        <title>Giant virus diversity and host interactions through global metagenomics.</title>
        <authorList>
            <person name="Schulz F."/>
            <person name="Roux S."/>
            <person name="Paez-Espino D."/>
            <person name="Jungbluth S."/>
            <person name="Walsh D.A."/>
            <person name="Denef V.J."/>
            <person name="McMahon K.D."/>
            <person name="Konstantinidis K.T."/>
            <person name="Eloe-Fadrosh E.A."/>
            <person name="Kyrpides N.C."/>
            <person name="Woyke T."/>
        </authorList>
    </citation>
    <scope>NUCLEOTIDE SEQUENCE</scope>
    <source>
        <strain evidence="3">GVMAG-S-3300011013-78</strain>
    </source>
</reference>
<evidence type="ECO:0008006" key="4">
    <source>
        <dbReference type="Google" id="ProtNLM"/>
    </source>
</evidence>